<evidence type="ECO:0000313" key="1">
    <source>
        <dbReference type="EMBL" id="QJA57889.1"/>
    </source>
</evidence>
<reference evidence="1" key="1">
    <citation type="submission" date="2020-03" db="EMBL/GenBank/DDBJ databases">
        <title>The deep terrestrial virosphere.</title>
        <authorList>
            <person name="Holmfeldt K."/>
            <person name="Nilsson E."/>
            <person name="Simone D."/>
            <person name="Lopez-Fernandez M."/>
            <person name="Wu X."/>
            <person name="de Brujin I."/>
            <person name="Lundin D."/>
            <person name="Andersson A."/>
            <person name="Bertilsson S."/>
            <person name="Dopson M."/>
        </authorList>
    </citation>
    <scope>NUCLEOTIDE SEQUENCE</scope>
    <source>
        <strain evidence="2">MM415A01433</strain>
        <strain evidence="1">MM415B01539</strain>
    </source>
</reference>
<name>A0A6M3IK16_9ZZZZ</name>
<dbReference type="AlphaFoldDB" id="A0A6M3IK16"/>
<organism evidence="1">
    <name type="scientific">viral metagenome</name>
    <dbReference type="NCBI Taxonomy" id="1070528"/>
    <lineage>
        <taxon>unclassified sequences</taxon>
        <taxon>metagenomes</taxon>
        <taxon>organismal metagenomes</taxon>
    </lineage>
</organism>
<sequence length="364" mass="39077">MPRKMDIQFPAAGVVRRAGLRIATGGRGPFPAPWAYNCRLEESITNRLRGGSFTGTAASARPSEILYRDRVLTFSGQAITATRTGDHTDTTMSADVSDIMRPALFQLSLAGEQGDDVVALVPHKDHYLLGFTATETWVQQGDPLTGARRRVSDQVGIIGPDAWCVAHDTVYFMSALGLYSVGADGSGLKALSEDYLPEHLVGVSDVACALDYDHATRGVSIHLTAAPSWFYDTERGGFWPFDTTETDSHLLIGPVKLGSSDELGLLQAMHGIVAAGSDTVNWAIVPGATAEEAASNAKTAVETALADGDYSSYIRGSGSWDAGRSQTARPRTTAMWVVLWLSSEGDWAYEGLTFVVEPAGWWRA</sequence>
<protein>
    <submittedName>
        <fullName evidence="1">Uncharacterized protein</fullName>
    </submittedName>
</protein>
<proteinExistence type="predicted"/>
<accession>A0A6M3IK16</accession>
<evidence type="ECO:0000313" key="2">
    <source>
        <dbReference type="EMBL" id="QJA76829.1"/>
    </source>
</evidence>
<dbReference type="EMBL" id="MT142246">
    <property type="protein sequence ID" value="QJA76829.1"/>
    <property type="molecule type" value="Genomic_DNA"/>
</dbReference>
<dbReference type="EMBL" id="MT141297">
    <property type="protein sequence ID" value="QJA57889.1"/>
    <property type="molecule type" value="Genomic_DNA"/>
</dbReference>
<gene>
    <name evidence="2" type="ORF">MM415A01433_0007</name>
    <name evidence="1" type="ORF">MM415B01539_0009</name>
</gene>